<dbReference type="InterPro" id="IPR050445">
    <property type="entry name" value="Bact_polysacc_biosynth/exp"/>
</dbReference>
<dbReference type="Gene3D" id="3.40.50.300">
    <property type="entry name" value="P-loop containing nucleotide triphosphate hydrolases"/>
    <property type="match status" value="1"/>
</dbReference>
<evidence type="ECO:0000256" key="1">
    <source>
        <dbReference type="SAM" id="Phobius"/>
    </source>
</evidence>
<keyword evidence="1" id="KW-0812">Transmembrane</keyword>
<dbReference type="SUPFAM" id="SSF52540">
    <property type="entry name" value="P-loop containing nucleoside triphosphate hydrolases"/>
    <property type="match status" value="1"/>
</dbReference>
<gene>
    <name evidence="2" type="ORF">GCM10023350_41870</name>
</gene>
<dbReference type="Proteomes" id="UP001499882">
    <property type="component" value="Unassembled WGS sequence"/>
</dbReference>
<keyword evidence="1" id="KW-0472">Membrane</keyword>
<evidence type="ECO:0000313" key="3">
    <source>
        <dbReference type="Proteomes" id="UP001499882"/>
    </source>
</evidence>
<keyword evidence="1" id="KW-1133">Transmembrane helix</keyword>
<accession>A0ABP8ZC06</accession>
<name>A0ABP8ZC06_9ACTN</name>
<evidence type="ECO:0000313" key="2">
    <source>
        <dbReference type="EMBL" id="GAA4752229.1"/>
    </source>
</evidence>
<dbReference type="PANTHER" id="PTHR32309">
    <property type="entry name" value="TYROSINE-PROTEIN KINASE"/>
    <property type="match status" value="1"/>
</dbReference>
<dbReference type="EMBL" id="BAABKN010000027">
    <property type="protein sequence ID" value="GAA4752229.1"/>
    <property type="molecule type" value="Genomic_DNA"/>
</dbReference>
<organism evidence="2 3">
    <name type="scientific">Nocardioides endophyticus</name>
    <dbReference type="NCBI Taxonomy" id="1353775"/>
    <lineage>
        <taxon>Bacteria</taxon>
        <taxon>Bacillati</taxon>
        <taxon>Actinomycetota</taxon>
        <taxon>Actinomycetes</taxon>
        <taxon>Propionibacteriales</taxon>
        <taxon>Nocardioidaceae</taxon>
        <taxon>Nocardioides</taxon>
    </lineage>
</organism>
<reference evidence="3" key="1">
    <citation type="journal article" date="2019" name="Int. J. Syst. Evol. Microbiol.">
        <title>The Global Catalogue of Microorganisms (GCM) 10K type strain sequencing project: providing services to taxonomists for standard genome sequencing and annotation.</title>
        <authorList>
            <consortium name="The Broad Institute Genomics Platform"/>
            <consortium name="The Broad Institute Genome Sequencing Center for Infectious Disease"/>
            <person name="Wu L."/>
            <person name="Ma J."/>
        </authorList>
    </citation>
    <scope>NUCLEOTIDE SEQUENCE [LARGE SCALE GENOMIC DNA]</scope>
    <source>
        <strain evidence="3">JCM 18532</strain>
    </source>
</reference>
<dbReference type="InterPro" id="IPR027417">
    <property type="entry name" value="P-loop_NTPase"/>
</dbReference>
<dbReference type="PANTHER" id="PTHR32309:SF31">
    <property type="entry name" value="CAPSULAR EXOPOLYSACCHARIDE FAMILY"/>
    <property type="match status" value="1"/>
</dbReference>
<proteinExistence type="predicted"/>
<evidence type="ECO:0008006" key="4">
    <source>
        <dbReference type="Google" id="ProtNLM"/>
    </source>
</evidence>
<protein>
    <recommendedName>
        <fullName evidence="4">Polysaccharide chain length determinant N-terminal domain-containing protein</fullName>
    </recommendedName>
</protein>
<keyword evidence="3" id="KW-1185">Reference proteome</keyword>
<sequence>MVAIIVVTLGAAGVGLWLAPKTYETSATVSVAAAPGSTAPLEDLDALRSSTGELANSLDVLGEVSSRLSESRSVEVLRDEITGSWVQGTILVQISVSDADPLVAAEVANTVAEVLPLYDVSNGGLVFTTSNPAQPPTTFSSPSILLAAGVAVALALILSVCGALLRERRTAGLRDATEVEHLVGAPVLAALAAPKDPTTLPALYPGTSAADVFRDLRISLEAEASADPVSLVVVAGVTDSDVSVWLGANLAVSLANVHRRVLLVDGRVGDQESAPIAAPDTLGLYDVLTGSDLGDALSAGPVDNLTVLPAGEWGGASAETLLETRFAAAMIEAGRRFDIVVVLAPSLSACEDARIMAAGGSLVLAVPQNGVTQHELRHHASRIRAVGVRLLGVVLVGKRAERAPARA</sequence>
<feature type="transmembrane region" description="Helical" evidence="1">
    <location>
        <begin position="144"/>
        <end position="165"/>
    </location>
</feature>
<comment type="caution">
    <text evidence="2">The sequence shown here is derived from an EMBL/GenBank/DDBJ whole genome shotgun (WGS) entry which is preliminary data.</text>
</comment>